<keyword evidence="7" id="KW-0809">Transit peptide</keyword>
<keyword evidence="3 10" id="KW-0645">Protease</keyword>
<evidence type="ECO:0000256" key="9">
    <source>
        <dbReference type="ARBA" id="ARBA00023128"/>
    </source>
</evidence>
<evidence type="ECO:0000256" key="4">
    <source>
        <dbReference type="ARBA" id="ARBA00022723"/>
    </source>
</evidence>
<comment type="subcellular location">
    <subcellularLocation>
        <location evidence="1">Mitochondrion</location>
    </subcellularLocation>
</comment>
<evidence type="ECO:0000256" key="6">
    <source>
        <dbReference type="ARBA" id="ARBA00022833"/>
    </source>
</evidence>
<dbReference type="FunFam" id="3.40.390.10:FF:000013">
    <property type="entry name" value="Mitochondrial intermediate peptidase"/>
    <property type="match status" value="1"/>
</dbReference>
<dbReference type="InterPro" id="IPR045090">
    <property type="entry name" value="Pept_M3A_M3B"/>
</dbReference>
<dbReference type="GO" id="GO:0004222">
    <property type="term" value="F:metalloendopeptidase activity"/>
    <property type="evidence" value="ECO:0007669"/>
    <property type="project" value="InterPro"/>
</dbReference>
<evidence type="ECO:0000256" key="8">
    <source>
        <dbReference type="ARBA" id="ARBA00023049"/>
    </source>
</evidence>
<dbReference type="GO" id="GO:0046872">
    <property type="term" value="F:metal ion binding"/>
    <property type="evidence" value="ECO:0007669"/>
    <property type="project" value="UniProtKB-UniRule"/>
</dbReference>
<dbReference type="InterPro" id="IPR024077">
    <property type="entry name" value="Neurolysin/TOP_dom2"/>
</dbReference>
<evidence type="ECO:0000256" key="5">
    <source>
        <dbReference type="ARBA" id="ARBA00022801"/>
    </source>
</evidence>
<name>A0A6M2DBV8_XENCH</name>
<dbReference type="AlphaFoldDB" id="A0A6M2DBV8"/>
<keyword evidence="4 10" id="KW-0479">Metal-binding</keyword>
<dbReference type="GO" id="GO:0006627">
    <property type="term" value="P:protein processing involved in protein targeting to mitochondrion"/>
    <property type="evidence" value="ECO:0007669"/>
    <property type="project" value="TreeGrafter"/>
</dbReference>
<dbReference type="GO" id="GO:0006518">
    <property type="term" value="P:peptide metabolic process"/>
    <property type="evidence" value="ECO:0007669"/>
    <property type="project" value="TreeGrafter"/>
</dbReference>
<dbReference type="Gene3D" id="1.10.1370.10">
    <property type="entry name" value="Neurolysin, domain 3"/>
    <property type="match status" value="1"/>
</dbReference>
<evidence type="ECO:0000256" key="1">
    <source>
        <dbReference type="ARBA" id="ARBA00004173"/>
    </source>
</evidence>
<evidence type="ECO:0000259" key="11">
    <source>
        <dbReference type="Pfam" id="PF01432"/>
    </source>
</evidence>
<keyword evidence="6 10" id="KW-0862">Zinc</keyword>
<evidence type="ECO:0000313" key="12">
    <source>
        <dbReference type="EMBL" id="NOV43793.1"/>
    </source>
</evidence>
<dbReference type="PANTHER" id="PTHR11804:SF79">
    <property type="entry name" value="MITOCHONDRIAL INTERMEDIATE PEPTIDASE"/>
    <property type="match status" value="1"/>
</dbReference>
<evidence type="ECO:0000256" key="10">
    <source>
        <dbReference type="RuleBase" id="RU003435"/>
    </source>
</evidence>
<organism evidence="12">
    <name type="scientific">Xenopsylla cheopis</name>
    <name type="common">Oriental rat flea</name>
    <name type="synonym">Pulex cheopis</name>
    <dbReference type="NCBI Taxonomy" id="163159"/>
    <lineage>
        <taxon>Eukaryota</taxon>
        <taxon>Metazoa</taxon>
        <taxon>Ecdysozoa</taxon>
        <taxon>Arthropoda</taxon>
        <taxon>Hexapoda</taxon>
        <taxon>Insecta</taxon>
        <taxon>Pterygota</taxon>
        <taxon>Neoptera</taxon>
        <taxon>Endopterygota</taxon>
        <taxon>Siphonaptera</taxon>
        <taxon>Pulicidae</taxon>
        <taxon>Xenopsyllinae</taxon>
        <taxon>Xenopsylla</taxon>
    </lineage>
</organism>
<evidence type="ECO:0000256" key="7">
    <source>
        <dbReference type="ARBA" id="ARBA00022946"/>
    </source>
</evidence>
<keyword evidence="9" id="KW-0496">Mitochondrion</keyword>
<keyword evidence="5 10" id="KW-0378">Hydrolase</keyword>
<comment type="similarity">
    <text evidence="2 10">Belongs to the peptidase M3 family.</text>
</comment>
<dbReference type="CDD" id="cd06457">
    <property type="entry name" value="M3A_MIP"/>
    <property type="match status" value="1"/>
</dbReference>
<keyword evidence="8 10" id="KW-0482">Metalloprotease</keyword>
<protein>
    <submittedName>
        <fullName evidence="12">Putative mitochondrial intermediate peptidase</fullName>
    </submittedName>
</protein>
<comment type="cofactor">
    <cofactor evidence="10">
        <name>Zn(2+)</name>
        <dbReference type="ChEBI" id="CHEBI:29105"/>
    </cofactor>
    <text evidence="10">Binds 1 zinc ion.</text>
</comment>
<dbReference type="PANTHER" id="PTHR11804">
    <property type="entry name" value="PROTEASE M3 THIMET OLIGOPEPTIDASE-RELATED"/>
    <property type="match status" value="1"/>
</dbReference>
<dbReference type="EMBL" id="GIIL01000067">
    <property type="protein sequence ID" value="NOV43793.1"/>
    <property type="molecule type" value="Transcribed_RNA"/>
</dbReference>
<dbReference type="GO" id="GO:0005739">
    <property type="term" value="C:mitochondrion"/>
    <property type="evidence" value="ECO:0007669"/>
    <property type="project" value="UniProtKB-SubCell"/>
</dbReference>
<dbReference type="Gene3D" id="3.40.390.10">
    <property type="entry name" value="Collagenase (Catalytic Domain)"/>
    <property type="match status" value="1"/>
</dbReference>
<evidence type="ECO:0000256" key="3">
    <source>
        <dbReference type="ARBA" id="ARBA00022670"/>
    </source>
</evidence>
<dbReference type="SUPFAM" id="SSF55486">
    <property type="entry name" value="Metalloproteases ('zincins'), catalytic domain"/>
    <property type="match status" value="1"/>
</dbReference>
<evidence type="ECO:0000256" key="2">
    <source>
        <dbReference type="ARBA" id="ARBA00006040"/>
    </source>
</evidence>
<dbReference type="InterPro" id="IPR033851">
    <property type="entry name" value="M3A_MIP"/>
</dbReference>
<dbReference type="InterPro" id="IPR024079">
    <property type="entry name" value="MetalloPept_cat_dom_sf"/>
</dbReference>
<dbReference type="InterPro" id="IPR001567">
    <property type="entry name" value="Pept_M3A_M3B_dom"/>
</dbReference>
<proteinExistence type="inferred from homology"/>
<dbReference type="Pfam" id="PF01432">
    <property type="entry name" value="Peptidase_M3"/>
    <property type="match status" value="1"/>
</dbReference>
<accession>A0A6M2DBV8</accession>
<feature type="domain" description="Peptidase M3A/M3B catalytic" evidence="11">
    <location>
        <begin position="251"/>
        <end position="692"/>
    </location>
</feature>
<sequence length="714" mass="81264">MIKLSVNNRLFCNLCSNYRDSTCPRIYSNGQGVSTWSALATAFNTKPNAKINLSLLREDTGLFMKRELQSHEGFFILKERAVHNSENLIREVISGDRKRKIVEIFDELSDNLCKVADLAEFVRIAHPKAAFAHAAEDACISISCIVEKLNTHYELYSRLKKAVTQGDLYPTNVIDDHVARLFMFDFEQCGIHLPEAQRRRVVELNDYILQLGQRFMNGAVQPRNVPKDAIPDNIRQYFAVEGNDVVVSGLYADSSNATAREAAYKLFLHPNSLQEHLLSEMLQSRQELAKICGFKTYAHRALKASTIETPETVNDFLNIVSEKLLSRANEDFNIMQLMKSKEESGNKELAPWDTPYFTQKIKKQWLQVGASEFSPYFSLGGCMEGLDILMQSLFGIKFVIEEMAPGEAWANDIYKLKIVHETEGLLGHIYCDFYERPGKPNQDCHFTIQGGKQMSDDTYQNPIVVVVLNLAPPRWSSPTLLSPAMVDNLFHEMGHAMHSMLARTKYQHVTGTRCSTDFAEVPSVLMEYFASDPRVVSTFAKHFQTQEKMPQAMLQRLCASKSLFGASEMQLQVFYSALDQHYHSTNFEGTTTTDALKEIQKRYYGLPYVNNTAWQLRFGHLVGYGAKYYSYLVSRAVASLIWQIYFEADPFSRTQGEAYRRECLAHGGGKPSKQLVSDFLKRDLTPKCMADALINEIDIKKVHIDKIRFISELQ</sequence>
<reference evidence="12" key="1">
    <citation type="submission" date="2020-03" db="EMBL/GenBank/DDBJ databases">
        <title>Transcriptomic Profiling of the Digestive Tract of the Rat Flea, Xenopsylla cheopis, Following Blood Feeding and Infection with Yersinia pestis.</title>
        <authorList>
            <person name="Bland D.M."/>
            <person name="Martens C.A."/>
            <person name="Virtaneva K."/>
            <person name="Kanakabandi K."/>
            <person name="Long D."/>
            <person name="Rosenke R."/>
            <person name="Saturday G.A."/>
            <person name="Hoyt F.H."/>
            <person name="Bruno D.P."/>
            <person name="Ribeiro J.M.C."/>
            <person name="Hinnebusch J."/>
        </authorList>
    </citation>
    <scope>NUCLEOTIDE SEQUENCE</scope>
</reference>